<name>A0A0F9SQR7_9ZZZZ</name>
<comment type="caution">
    <text evidence="1">The sequence shown here is derived from an EMBL/GenBank/DDBJ whole genome shotgun (WGS) entry which is preliminary data.</text>
</comment>
<protein>
    <submittedName>
        <fullName evidence="1">Uncharacterized protein</fullName>
    </submittedName>
</protein>
<gene>
    <name evidence="1" type="ORF">LCGC14_0420970</name>
</gene>
<sequence length="73" mass="8346">MLKIYNSPQRNYDIGYKDGYNYVKSIKELQGQVGAVPDGVWGVESKEKHRLAVCQQSADKWINAKSMGIKKQR</sequence>
<proteinExistence type="predicted"/>
<dbReference type="EMBL" id="LAZR01000384">
    <property type="protein sequence ID" value="KKN71375.1"/>
    <property type="molecule type" value="Genomic_DNA"/>
</dbReference>
<accession>A0A0F9SQR7</accession>
<dbReference type="AlphaFoldDB" id="A0A0F9SQR7"/>
<reference evidence="1" key="1">
    <citation type="journal article" date="2015" name="Nature">
        <title>Complex archaea that bridge the gap between prokaryotes and eukaryotes.</title>
        <authorList>
            <person name="Spang A."/>
            <person name="Saw J.H."/>
            <person name="Jorgensen S.L."/>
            <person name="Zaremba-Niedzwiedzka K."/>
            <person name="Martijn J."/>
            <person name="Lind A.E."/>
            <person name="van Eijk R."/>
            <person name="Schleper C."/>
            <person name="Guy L."/>
            <person name="Ettema T.J."/>
        </authorList>
    </citation>
    <scope>NUCLEOTIDE SEQUENCE</scope>
</reference>
<organism evidence="1">
    <name type="scientific">marine sediment metagenome</name>
    <dbReference type="NCBI Taxonomy" id="412755"/>
    <lineage>
        <taxon>unclassified sequences</taxon>
        <taxon>metagenomes</taxon>
        <taxon>ecological metagenomes</taxon>
    </lineage>
</organism>
<evidence type="ECO:0000313" key="1">
    <source>
        <dbReference type="EMBL" id="KKN71375.1"/>
    </source>
</evidence>